<proteinExistence type="predicted"/>
<feature type="region of interest" description="Disordered" evidence="1">
    <location>
        <begin position="1"/>
        <end position="26"/>
    </location>
</feature>
<dbReference type="RefSeq" id="WP_316702948.1">
    <property type="nucleotide sequence ID" value="NZ_CP136336.1"/>
</dbReference>
<accession>A0ABZ0CYL1</accession>
<dbReference type="Proteomes" id="UP001303946">
    <property type="component" value="Chromosome"/>
</dbReference>
<sequence length="106" mass="11742">MTSSTPPDPSPSHPQRQPQAQALSADAHAWLAGLPPRYQPLATARQHPHIVNRLCELWPTPAALPAYMKELVLSSRPARREGFAFEVLTELADLQSLVDDMQQAPR</sequence>
<dbReference type="EMBL" id="CP136336">
    <property type="protein sequence ID" value="WOB10053.1"/>
    <property type="molecule type" value="Genomic_DNA"/>
</dbReference>
<keyword evidence="3" id="KW-1185">Reference proteome</keyword>
<evidence type="ECO:0000313" key="2">
    <source>
        <dbReference type="EMBL" id="WOB10053.1"/>
    </source>
</evidence>
<evidence type="ECO:0000313" key="3">
    <source>
        <dbReference type="Proteomes" id="UP001303946"/>
    </source>
</evidence>
<reference evidence="2 3" key="1">
    <citation type="submission" date="2023-10" db="EMBL/GenBank/DDBJ databases">
        <title>Bacteria for the degradation of biodegradable plastic PBAT(Polybutylene adipate terephthalate).</title>
        <authorList>
            <person name="Weon H.-Y."/>
            <person name="Yeon J."/>
        </authorList>
    </citation>
    <scope>NUCLEOTIDE SEQUENCE [LARGE SCALE GENOMIC DNA]</scope>
    <source>
        <strain evidence="2 3">SBD 7-3</strain>
    </source>
</reference>
<gene>
    <name evidence="2" type="ORF">RXV79_08290</name>
</gene>
<organism evidence="2 3">
    <name type="scientific">Piscinibacter gummiphilus</name>
    <dbReference type="NCBI Taxonomy" id="946333"/>
    <lineage>
        <taxon>Bacteria</taxon>
        <taxon>Pseudomonadati</taxon>
        <taxon>Pseudomonadota</taxon>
        <taxon>Betaproteobacteria</taxon>
        <taxon>Burkholderiales</taxon>
        <taxon>Sphaerotilaceae</taxon>
        <taxon>Piscinibacter</taxon>
    </lineage>
</organism>
<name>A0ABZ0CYL1_9BURK</name>
<protein>
    <submittedName>
        <fullName evidence="2">Uncharacterized protein</fullName>
    </submittedName>
</protein>
<feature type="compositionally biased region" description="Pro residues" evidence="1">
    <location>
        <begin position="1"/>
        <end position="12"/>
    </location>
</feature>
<evidence type="ECO:0000256" key="1">
    <source>
        <dbReference type="SAM" id="MobiDB-lite"/>
    </source>
</evidence>